<dbReference type="Proteomes" id="UP000287033">
    <property type="component" value="Unassembled WGS sequence"/>
</dbReference>
<keyword evidence="6" id="KW-1185">Reference proteome</keyword>
<keyword evidence="1 3" id="KW-0217">Developmental protein</keyword>
<dbReference type="STRING" id="137246.A0A401RSG0"/>
<evidence type="ECO:0000313" key="5">
    <source>
        <dbReference type="EMBL" id="GCC21085.1"/>
    </source>
</evidence>
<dbReference type="GO" id="GO:0007399">
    <property type="term" value="P:nervous system development"/>
    <property type="evidence" value="ECO:0007669"/>
    <property type="project" value="UniProtKB-KW"/>
</dbReference>
<dbReference type="SUPFAM" id="SSF50729">
    <property type="entry name" value="PH domain-like"/>
    <property type="match status" value="1"/>
</dbReference>
<evidence type="ECO:0000256" key="2">
    <source>
        <dbReference type="ARBA" id="ARBA00022553"/>
    </source>
</evidence>
<dbReference type="SMART" id="SM00462">
    <property type="entry name" value="PTB"/>
    <property type="match status" value="1"/>
</dbReference>
<dbReference type="Pfam" id="PF00640">
    <property type="entry name" value="PID"/>
    <property type="match status" value="1"/>
</dbReference>
<dbReference type="CDD" id="cd01268">
    <property type="entry name" value="PTB_Numb"/>
    <property type="match status" value="1"/>
</dbReference>
<dbReference type="PANTHER" id="PTHR47368:SF5">
    <property type="entry name" value="PROTEIN NUMB HOMOLOG"/>
    <property type="match status" value="1"/>
</dbReference>
<protein>
    <recommendedName>
        <fullName evidence="4">PID domain-containing protein</fullName>
    </recommendedName>
</protein>
<dbReference type="PANTHER" id="PTHR47368">
    <property type="entry name" value="NUMB"/>
    <property type="match status" value="1"/>
</dbReference>
<dbReference type="GO" id="GO:0031410">
    <property type="term" value="C:cytoplasmic vesicle"/>
    <property type="evidence" value="ECO:0007669"/>
    <property type="project" value="TreeGrafter"/>
</dbReference>
<evidence type="ECO:0000256" key="1">
    <source>
        <dbReference type="ARBA" id="ARBA00022473"/>
    </source>
</evidence>
<dbReference type="PROSITE" id="PS01179">
    <property type="entry name" value="PID"/>
    <property type="match status" value="1"/>
</dbReference>
<accession>A0A401RSG0</accession>
<keyword evidence="3" id="KW-0524">Neurogenesis</keyword>
<dbReference type="OrthoDB" id="10070446at2759"/>
<dbReference type="GO" id="GO:0016323">
    <property type="term" value="C:basolateral plasma membrane"/>
    <property type="evidence" value="ECO:0007669"/>
    <property type="project" value="TreeGrafter"/>
</dbReference>
<comment type="caution">
    <text evidence="5">The sequence shown here is derived from an EMBL/GenBank/DDBJ whole genome shotgun (WGS) entry which is preliminary data.</text>
</comment>
<dbReference type="InterPro" id="IPR016698">
    <property type="entry name" value="Numb/numb-like"/>
</dbReference>
<dbReference type="GO" id="GO:0050769">
    <property type="term" value="P:positive regulation of neurogenesis"/>
    <property type="evidence" value="ECO:0007669"/>
    <property type="project" value="UniProtKB-UniRule"/>
</dbReference>
<evidence type="ECO:0000256" key="3">
    <source>
        <dbReference type="PIRNR" id="PIRNR017607"/>
    </source>
</evidence>
<gene>
    <name evidence="5" type="ORF">chiPu_0019552</name>
</gene>
<dbReference type="InterPro" id="IPR011993">
    <property type="entry name" value="PH-like_dom_sf"/>
</dbReference>
<evidence type="ECO:0000313" key="6">
    <source>
        <dbReference type="Proteomes" id="UP000287033"/>
    </source>
</evidence>
<proteinExistence type="predicted"/>
<sequence length="585" mass="63276">MKSFSRTSVEKQLSVSVLKDGIQLESGLCWRNESKWLKMNKLRQSFRRKKDIYVPESSRPHQWQTDEEAVRSGKCSFQVKYLGHVEVDESRGMHICEEAVKRLKSTGKKPVKAVLWVSADGLRVVDEKTKDLIVDQTIEKVSFCAPDRNFDKAFSYICRDGEAERAIVVSTSVALPATPTASPPAPPPVTESKECSNIHAIPRRHAPVEQLARQGSFRGFPVLSQTTSPFKRQMSLRINELPSTMQRKTDFQIKDTVPEMEGETAGEADSISSLCSQITHAFSDQVEDPFSSAPMSKPTIGSAPQVAASQVNGAISAFPLPVPAPAAPAMSPTVMPVRDTNPWAQLPTASSTGTTIAASTDWGSTAPVTAQFHPGHNRTPSEADRWLEEVSKSVRVLPSSQPQPSVVVPPAPLSFKANTFVSPHAAPAGAQPQMQPTFVSAQPYNLGVTNGAPYQAPSVPVVGITPSQMVANVFGTAGHPPVTHTQSKQNMFPQIEGGMMGVTANANPYFKPGQQINGLAAFNGAESDTWTTETKSVQMAAAGIPGIDAFEAQWNALECKSKQRATPSPTNPFSSDLQKTFEIEL</sequence>
<name>A0A401RSG0_CHIPU</name>
<dbReference type="OMA" id="VTESKEC"/>
<feature type="domain" description="PID" evidence="4">
    <location>
        <begin position="75"/>
        <end position="158"/>
    </location>
</feature>
<dbReference type="AlphaFoldDB" id="A0A401RSG0"/>
<dbReference type="InterPro" id="IPR006020">
    <property type="entry name" value="PTB/PI_dom"/>
</dbReference>
<dbReference type="EMBL" id="BEZZ01002050">
    <property type="protein sequence ID" value="GCC21085.1"/>
    <property type="molecule type" value="Genomic_DNA"/>
</dbReference>
<comment type="function">
    <text evidence="3">Plays a role in the process of neurogenesis.</text>
</comment>
<reference evidence="5 6" key="1">
    <citation type="journal article" date="2018" name="Nat. Ecol. Evol.">
        <title>Shark genomes provide insights into elasmobranch evolution and the origin of vertebrates.</title>
        <authorList>
            <person name="Hara Y"/>
            <person name="Yamaguchi K"/>
            <person name="Onimaru K"/>
            <person name="Kadota M"/>
            <person name="Koyanagi M"/>
            <person name="Keeley SD"/>
            <person name="Tatsumi K"/>
            <person name="Tanaka K"/>
            <person name="Motone F"/>
            <person name="Kageyama Y"/>
            <person name="Nozu R"/>
            <person name="Adachi N"/>
            <person name="Nishimura O"/>
            <person name="Nakagawa R"/>
            <person name="Tanegashima C"/>
            <person name="Kiyatake I"/>
            <person name="Matsumoto R"/>
            <person name="Murakumo K"/>
            <person name="Nishida K"/>
            <person name="Terakita A"/>
            <person name="Kuratani S"/>
            <person name="Sato K"/>
            <person name="Hyodo S Kuraku.S."/>
        </authorList>
    </citation>
    <scope>NUCLEOTIDE SEQUENCE [LARGE SCALE GENOMIC DNA]</scope>
</reference>
<organism evidence="5 6">
    <name type="scientific">Chiloscyllium punctatum</name>
    <name type="common">Brownbanded bambooshark</name>
    <name type="synonym">Hemiscyllium punctatum</name>
    <dbReference type="NCBI Taxonomy" id="137246"/>
    <lineage>
        <taxon>Eukaryota</taxon>
        <taxon>Metazoa</taxon>
        <taxon>Chordata</taxon>
        <taxon>Craniata</taxon>
        <taxon>Vertebrata</taxon>
        <taxon>Chondrichthyes</taxon>
        <taxon>Elasmobranchii</taxon>
        <taxon>Galeomorphii</taxon>
        <taxon>Galeoidea</taxon>
        <taxon>Orectolobiformes</taxon>
        <taxon>Hemiscylliidae</taxon>
        <taxon>Chiloscyllium</taxon>
    </lineage>
</organism>
<keyword evidence="2" id="KW-0597">Phosphoprotein</keyword>
<dbReference type="Gene3D" id="2.30.29.30">
    <property type="entry name" value="Pleckstrin-homology domain (PH domain)/Phosphotyrosine-binding domain (PTB)"/>
    <property type="match status" value="1"/>
</dbReference>
<dbReference type="PIRSF" id="PIRSF017607">
    <property type="entry name" value="Numb/numb-like"/>
    <property type="match status" value="1"/>
</dbReference>
<evidence type="ECO:0000259" key="4">
    <source>
        <dbReference type="PROSITE" id="PS01179"/>
    </source>
</evidence>
<dbReference type="Pfam" id="PF06311">
    <property type="entry name" value="NumbF"/>
    <property type="match status" value="1"/>
</dbReference>
<dbReference type="InterPro" id="IPR010449">
    <property type="entry name" value="Numb_domain"/>
</dbReference>